<evidence type="ECO:0000313" key="2">
    <source>
        <dbReference type="EMBL" id="CDO75776.1"/>
    </source>
</evidence>
<dbReference type="OrthoDB" id="2731825at2759"/>
<dbReference type="Proteomes" id="UP000029665">
    <property type="component" value="Unassembled WGS sequence"/>
</dbReference>
<evidence type="ECO:0000256" key="1">
    <source>
        <dbReference type="SAM" id="MobiDB-lite"/>
    </source>
</evidence>
<gene>
    <name evidence="2" type="ORF">BN946_scf184365.g2</name>
</gene>
<dbReference type="AlphaFoldDB" id="A0A060SNP1"/>
<dbReference type="OMA" id="WHELQYL"/>
<dbReference type="STRING" id="5643.A0A060SNP1"/>
<organism evidence="2 3">
    <name type="scientific">Pycnoporus cinnabarinus</name>
    <name type="common">Cinnabar-red polypore</name>
    <name type="synonym">Trametes cinnabarina</name>
    <dbReference type="NCBI Taxonomy" id="5643"/>
    <lineage>
        <taxon>Eukaryota</taxon>
        <taxon>Fungi</taxon>
        <taxon>Dikarya</taxon>
        <taxon>Basidiomycota</taxon>
        <taxon>Agaricomycotina</taxon>
        <taxon>Agaricomycetes</taxon>
        <taxon>Polyporales</taxon>
        <taxon>Polyporaceae</taxon>
        <taxon>Trametes</taxon>
    </lineage>
</organism>
<dbReference type="HOGENOM" id="CLU_725916_0_0_1"/>
<accession>A0A060SNP1</accession>
<proteinExistence type="predicted"/>
<protein>
    <submittedName>
        <fullName evidence="2">Uncharacterized protein</fullName>
    </submittedName>
</protein>
<sequence length="442" mass="48649">MQLPLSPPSYHSGNMNEPDDAVRITNPHAASSGLLYVVLGGDEPGVYQPRPLDVACGRHVDPLPIVVVCSSVKEAFKVDYLNSEVFAGLNDPDDADEILSALESSRTVHKIFASSEKIYAFRVAMETGIYAGIPWHELQYLTKYKNSQYRGCETFLDALRFMLDKSHLRDNQHISVRRPLAPASSAMRPMSRAASPYKETSRAPSPVKATSPIKQEASHGPAIGQGLRSGSPEKPLRKDPPHTTTSPLKAFDALRPKAISRTTSLPVGYTSSRGFPLVSASTARHPAAGLRTMTDTHLPTEDVHFPQSASARFPTSLTAQHRPDVDDTFVDHLDRLNLDRGHSEAPLMLDLLRRLVRPPPKMLTGPDNQLPALDLGPDVDGWLANRNVEPGDLLRYLQAFLWAPAISDFVRMVGRPGPAELRPVDAEYLWSLLSKWLDDGPQ</sequence>
<evidence type="ECO:0000313" key="3">
    <source>
        <dbReference type="Proteomes" id="UP000029665"/>
    </source>
</evidence>
<keyword evidence="3" id="KW-1185">Reference proteome</keyword>
<dbReference type="EMBL" id="CCBP010000290">
    <property type="protein sequence ID" value="CDO75776.1"/>
    <property type="molecule type" value="Genomic_DNA"/>
</dbReference>
<name>A0A060SNP1_PYCCI</name>
<reference evidence="2" key="1">
    <citation type="submission" date="2014-01" db="EMBL/GenBank/DDBJ databases">
        <title>The genome of the white-rot fungus Pycnoporus cinnabarinus: a basidiomycete model with a versatile arsenal for lignocellulosic biomass breakdown.</title>
        <authorList>
            <person name="Levasseur A."/>
            <person name="Lomascolo A."/>
            <person name="Ruiz-Duenas F.J."/>
            <person name="Uzan E."/>
            <person name="Piumi F."/>
            <person name="Kues U."/>
            <person name="Ram A.F.J."/>
            <person name="Murat C."/>
            <person name="Haon M."/>
            <person name="Benoit I."/>
            <person name="Arfi Y."/>
            <person name="Chevret D."/>
            <person name="Drula E."/>
            <person name="Kwon M.J."/>
            <person name="Gouret P."/>
            <person name="Lesage-Meessen L."/>
            <person name="Lombard V."/>
            <person name="Mariette J."/>
            <person name="Noirot C."/>
            <person name="Park J."/>
            <person name="Patyshakuliyeva A."/>
            <person name="Wieneger R.A.B."/>
            <person name="Wosten H.A.B."/>
            <person name="Martin F."/>
            <person name="Coutinho P.M."/>
            <person name="de Vries R."/>
            <person name="Martinez A.T."/>
            <person name="Klopp C."/>
            <person name="Pontarotti P."/>
            <person name="Henrissat B."/>
            <person name="Record E."/>
        </authorList>
    </citation>
    <scope>NUCLEOTIDE SEQUENCE [LARGE SCALE GENOMIC DNA]</scope>
    <source>
        <strain evidence="2">BRFM137</strain>
    </source>
</reference>
<feature type="region of interest" description="Disordered" evidence="1">
    <location>
        <begin position="179"/>
        <end position="255"/>
    </location>
</feature>
<comment type="caution">
    <text evidence="2">The sequence shown here is derived from an EMBL/GenBank/DDBJ whole genome shotgun (WGS) entry which is preliminary data.</text>
</comment>
<feature type="region of interest" description="Disordered" evidence="1">
    <location>
        <begin position="1"/>
        <end position="20"/>
    </location>
</feature>
<feature type="compositionally biased region" description="Low complexity" evidence="1">
    <location>
        <begin position="179"/>
        <end position="196"/>
    </location>
</feature>